<evidence type="ECO:0000313" key="3">
    <source>
        <dbReference type="EMBL" id="MDN4533413.1"/>
    </source>
</evidence>
<protein>
    <submittedName>
        <fullName evidence="3">Uncharacterized protein</fullName>
    </submittedName>
</protein>
<comment type="caution">
    <text evidence="3">The sequence shown here is derived from an EMBL/GenBank/DDBJ whole genome shotgun (WGS) entry which is preliminary data.</text>
</comment>
<dbReference type="AlphaFoldDB" id="A0AAW7MDK7"/>
<feature type="transmembrane region" description="Helical" evidence="1">
    <location>
        <begin position="7"/>
        <end position="24"/>
    </location>
</feature>
<reference evidence="3" key="1">
    <citation type="submission" date="2023-07" db="EMBL/GenBank/DDBJ databases">
        <title>Evaluation of the beneficial properties of pineapple isolates.</title>
        <authorList>
            <person name="Adefiranye O."/>
        </authorList>
    </citation>
    <scope>NUCLEOTIDE SEQUENCE</scope>
    <source>
        <strain evidence="3">PAPLE_T1</strain>
    </source>
</reference>
<dbReference type="Proteomes" id="UP001171687">
    <property type="component" value="Unassembled WGS sequence"/>
</dbReference>
<sequence length="57" mass="6702">MKINQRYVKVLVLFLISNLISNTLVKNDNFFKFIVQTLLGYTVFAFGLKYLKKLQSK</sequence>
<keyword evidence="1" id="KW-1133">Transmembrane helix</keyword>
<feature type="transmembrane region" description="Helical" evidence="1">
    <location>
        <begin position="30"/>
        <end position="51"/>
    </location>
</feature>
<accession>A0AAW7MDK7</accession>
<dbReference type="EMBL" id="JAUHQC010000010">
    <property type="protein sequence ID" value="MDN4533413.1"/>
    <property type="molecule type" value="Genomic_DNA"/>
</dbReference>
<dbReference type="RefSeq" id="WP_169791245.1">
    <property type="nucleotide sequence ID" value="NZ_AP024589.1"/>
</dbReference>
<name>A0AAW7MDK7_9STAP</name>
<evidence type="ECO:0000256" key="1">
    <source>
        <dbReference type="SAM" id="Phobius"/>
    </source>
</evidence>
<evidence type="ECO:0000313" key="4">
    <source>
        <dbReference type="Proteomes" id="UP001171687"/>
    </source>
</evidence>
<proteinExistence type="predicted"/>
<dbReference type="GeneID" id="64981044"/>
<organism evidence="3 4">
    <name type="scientific">Staphylococcus auricularis</name>
    <dbReference type="NCBI Taxonomy" id="29379"/>
    <lineage>
        <taxon>Bacteria</taxon>
        <taxon>Bacillati</taxon>
        <taxon>Bacillota</taxon>
        <taxon>Bacilli</taxon>
        <taxon>Bacillales</taxon>
        <taxon>Staphylococcaceae</taxon>
        <taxon>Staphylococcus</taxon>
    </lineage>
</organism>
<evidence type="ECO:0000313" key="2">
    <source>
        <dbReference type="EMBL" id="MDN4533085.1"/>
    </source>
</evidence>
<dbReference type="EMBL" id="JAUHQC010000009">
    <property type="protein sequence ID" value="MDN4533085.1"/>
    <property type="molecule type" value="Genomic_DNA"/>
</dbReference>
<keyword evidence="1" id="KW-0472">Membrane</keyword>
<keyword evidence="1" id="KW-0812">Transmembrane</keyword>
<gene>
    <name evidence="2" type="ORF">QYH67_05780</name>
    <name evidence="3" type="ORF">QYH67_07540</name>
</gene>